<dbReference type="Proteomes" id="UP000628984">
    <property type="component" value="Unassembled WGS sequence"/>
</dbReference>
<reference evidence="1" key="2">
    <citation type="submission" date="2020-09" db="EMBL/GenBank/DDBJ databases">
        <authorList>
            <person name="Sun Q."/>
            <person name="Kim S."/>
        </authorList>
    </citation>
    <scope>NUCLEOTIDE SEQUENCE</scope>
    <source>
        <strain evidence="1">KCTC 23714</strain>
    </source>
</reference>
<keyword evidence="2" id="KW-1185">Reference proteome</keyword>
<evidence type="ECO:0000313" key="1">
    <source>
        <dbReference type="EMBL" id="GGW33344.1"/>
    </source>
</evidence>
<dbReference type="PROSITE" id="PS51257">
    <property type="entry name" value="PROKAR_LIPOPROTEIN"/>
    <property type="match status" value="1"/>
</dbReference>
<evidence type="ECO:0008006" key="3">
    <source>
        <dbReference type="Google" id="ProtNLM"/>
    </source>
</evidence>
<reference evidence="1" key="1">
    <citation type="journal article" date="2014" name="Int. J. Syst. Evol. Microbiol.">
        <title>Complete genome sequence of Corynebacterium casei LMG S-19264T (=DSM 44701T), isolated from a smear-ripened cheese.</title>
        <authorList>
            <consortium name="US DOE Joint Genome Institute (JGI-PGF)"/>
            <person name="Walter F."/>
            <person name="Albersmeier A."/>
            <person name="Kalinowski J."/>
            <person name="Ruckert C."/>
        </authorList>
    </citation>
    <scope>NUCLEOTIDE SEQUENCE</scope>
    <source>
        <strain evidence="1">KCTC 23714</strain>
    </source>
</reference>
<evidence type="ECO:0000313" key="2">
    <source>
        <dbReference type="Proteomes" id="UP000628984"/>
    </source>
</evidence>
<dbReference type="EMBL" id="BMYQ01000006">
    <property type="protein sequence ID" value="GGW33344.1"/>
    <property type="molecule type" value="Genomic_DNA"/>
</dbReference>
<comment type="caution">
    <text evidence="1">The sequence shown here is derived from an EMBL/GenBank/DDBJ whole genome shotgun (WGS) entry which is preliminary data.</text>
</comment>
<dbReference type="InterPro" id="IPR021395">
    <property type="entry name" value="DUF3035"/>
</dbReference>
<dbReference type="Pfam" id="PF11233">
    <property type="entry name" value="DUF3035"/>
    <property type="match status" value="1"/>
</dbReference>
<name>A0A918IV36_9RHOB</name>
<accession>A0A918IV36</accession>
<organism evidence="1 2">
    <name type="scientific">Gemmobacter lanyuensis</name>
    <dbReference type="NCBI Taxonomy" id="1054497"/>
    <lineage>
        <taxon>Bacteria</taxon>
        <taxon>Pseudomonadati</taxon>
        <taxon>Pseudomonadota</taxon>
        <taxon>Alphaproteobacteria</taxon>
        <taxon>Rhodobacterales</taxon>
        <taxon>Paracoccaceae</taxon>
        <taxon>Gemmobacter</taxon>
    </lineage>
</organism>
<dbReference type="RefSeq" id="WP_189633944.1">
    <property type="nucleotide sequence ID" value="NZ_BMYQ01000006.1"/>
</dbReference>
<dbReference type="AlphaFoldDB" id="A0A918IV36"/>
<gene>
    <name evidence="1" type="ORF">GCM10011452_22340</name>
</gene>
<proteinExistence type="predicted"/>
<sequence length="170" mass="17748">MTAARGAILTATLTLFLAACGGSDDPQLMNLRASGNGPDEFAIIPPKALELPPNLKELPVPTPGGTNLTDPTPEADAIVALGGKPGAGANDAGLLAYAARNGVDPAIRGTLAAEDLEFRRKNDGRLLERLFSVNVYYRAYAPLSLDQHAELARWRRAGVGVPSAPPEPAK</sequence>
<protein>
    <recommendedName>
        <fullName evidence="3">Pyruvate/2-oxoglutarate dehydrogenase complex, dihydrolipoamide acyltransferase (E2) component</fullName>
    </recommendedName>
</protein>